<evidence type="ECO:0000256" key="7">
    <source>
        <dbReference type="SAM" id="Phobius"/>
    </source>
</evidence>
<evidence type="ECO:0000256" key="6">
    <source>
        <dbReference type="SAM" id="MobiDB-lite"/>
    </source>
</evidence>
<accession>A0A0G2FUM8</accession>
<evidence type="ECO:0000256" key="1">
    <source>
        <dbReference type="ARBA" id="ARBA00004370"/>
    </source>
</evidence>
<dbReference type="Proteomes" id="UP000053317">
    <property type="component" value="Unassembled WGS sequence"/>
</dbReference>
<keyword evidence="9" id="KW-1185">Reference proteome</keyword>
<evidence type="ECO:0000256" key="3">
    <source>
        <dbReference type="ARBA" id="ARBA00022692"/>
    </source>
</evidence>
<dbReference type="EMBL" id="LCWF01000182">
    <property type="protein sequence ID" value="KKY15603.1"/>
    <property type="molecule type" value="Genomic_DNA"/>
</dbReference>
<sequence>MTAGDIFLGILAIIFPPIAVWIKSGICSCDSFINILLCMLGYLPGLIHAWYIIALYPEPDPDYEPIDDAERGHVTTYYVVGGSQQSRGGAGYGTANGQAQGQVPPPNVPNDTRPQAPSASQGGEGGSSRPPPTYAEAVRGDHKIQTQD</sequence>
<keyword evidence="4 7" id="KW-1133">Transmembrane helix</keyword>
<name>A0A0G2FUM8_PHACM</name>
<feature type="compositionally biased region" description="Polar residues" evidence="6">
    <location>
        <begin position="109"/>
        <end position="121"/>
    </location>
</feature>
<feature type="region of interest" description="Disordered" evidence="6">
    <location>
        <begin position="85"/>
        <end position="148"/>
    </location>
</feature>
<comment type="subcellular location">
    <subcellularLocation>
        <location evidence="1">Membrane</location>
    </subcellularLocation>
</comment>
<proteinExistence type="inferred from homology"/>
<comment type="caution">
    <text evidence="8">The sequence shown here is derived from an EMBL/GenBank/DDBJ whole genome shotgun (WGS) entry which is preliminary data.</text>
</comment>
<dbReference type="PROSITE" id="PS01309">
    <property type="entry name" value="UPF0057"/>
    <property type="match status" value="1"/>
</dbReference>
<evidence type="ECO:0000313" key="9">
    <source>
        <dbReference type="Proteomes" id="UP000053317"/>
    </source>
</evidence>
<dbReference type="Pfam" id="PF01679">
    <property type="entry name" value="Pmp3"/>
    <property type="match status" value="1"/>
</dbReference>
<comment type="similarity">
    <text evidence="2">Belongs to the UPF0057 (PMP3) family.</text>
</comment>
<dbReference type="OrthoDB" id="2802411at2759"/>
<feature type="transmembrane region" description="Helical" evidence="7">
    <location>
        <begin position="6"/>
        <end position="22"/>
    </location>
</feature>
<evidence type="ECO:0000313" key="8">
    <source>
        <dbReference type="EMBL" id="KKY15603.1"/>
    </source>
</evidence>
<feature type="transmembrane region" description="Helical" evidence="7">
    <location>
        <begin position="34"/>
        <end position="56"/>
    </location>
</feature>
<dbReference type="AlphaFoldDB" id="A0A0G2FUM8"/>
<organism evidence="8 9">
    <name type="scientific">Phaeomoniella chlamydospora</name>
    <name type="common">Phaeoacremonium chlamydosporum</name>
    <dbReference type="NCBI Taxonomy" id="158046"/>
    <lineage>
        <taxon>Eukaryota</taxon>
        <taxon>Fungi</taxon>
        <taxon>Dikarya</taxon>
        <taxon>Ascomycota</taxon>
        <taxon>Pezizomycotina</taxon>
        <taxon>Eurotiomycetes</taxon>
        <taxon>Chaetothyriomycetidae</taxon>
        <taxon>Phaeomoniellales</taxon>
        <taxon>Phaeomoniellaceae</taxon>
        <taxon>Phaeomoniella</taxon>
    </lineage>
</organism>
<evidence type="ECO:0000256" key="5">
    <source>
        <dbReference type="ARBA" id="ARBA00023136"/>
    </source>
</evidence>
<feature type="compositionally biased region" description="Basic and acidic residues" evidence="6">
    <location>
        <begin position="138"/>
        <end position="148"/>
    </location>
</feature>
<keyword evidence="3 7" id="KW-0812">Transmembrane</keyword>
<dbReference type="InterPro" id="IPR000612">
    <property type="entry name" value="PMP3"/>
</dbReference>
<gene>
    <name evidence="8" type="ORF">UCRPC4_g06235</name>
</gene>
<protein>
    <submittedName>
        <fullName evidence="8">Putative stress response rci</fullName>
    </submittedName>
</protein>
<reference evidence="8 9" key="1">
    <citation type="submission" date="2015-05" db="EMBL/GenBank/DDBJ databases">
        <title>Distinctive expansion of gene families associated with plant cell wall degradation and secondary metabolism in the genomes of grapevine trunk pathogens.</title>
        <authorList>
            <person name="Lawrence D.P."/>
            <person name="Travadon R."/>
            <person name="Rolshausen P.E."/>
            <person name="Baumgartner K."/>
        </authorList>
    </citation>
    <scope>NUCLEOTIDE SEQUENCE [LARGE SCALE GENOMIC DNA]</scope>
    <source>
        <strain evidence="8">UCRPC4</strain>
    </source>
</reference>
<evidence type="ECO:0000256" key="2">
    <source>
        <dbReference type="ARBA" id="ARBA00009530"/>
    </source>
</evidence>
<dbReference type="PANTHER" id="PTHR21659">
    <property type="entry name" value="HYDROPHOBIC PROTEIN RCI2 LOW TEMPERATURE AND SALT RESPONSIVE PROTEIN LTI6 -RELATED"/>
    <property type="match status" value="1"/>
</dbReference>
<keyword evidence="5 7" id="KW-0472">Membrane</keyword>
<reference evidence="8 9" key="2">
    <citation type="submission" date="2015-05" db="EMBL/GenBank/DDBJ databases">
        <authorList>
            <person name="Morales-Cruz A."/>
            <person name="Amrine K.C."/>
            <person name="Cantu D."/>
        </authorList>
    </citation>
    <scope>NUCLEOTIDE SEQUENCE [LARGE SCALE GENOMIC DNA]</scope>
    <source>
        <strain evidence="8">UCRPC4</strain>
    </source>
</reference>
<dbReference type="PANTHER" id="PTHR21659:SF57">
    <property type="entry name" value="PLASMA MEMBRANE PROTEOLIPID 31"/>
    <property type="match status" value="1"/>
</dbReference>
<dbReference type="GO" id="GO:0016020">
    <property type="term" value="C:membrane"/>
    <property type="evidence" value="ECO:0007669"/>
    <property type="project" value="UniProtKB-SubCell"/>
</dbReference>
<evidence type="ECO:0000256" key="4">
    <source>
        <dbReference type="ARBA" id="ARBA00022989"/>
    </source>
</evidence>